<dbReference type="AlphaFoldDB" id="A0A2P6FAG3"/>
<accession>A0A2P6FAG3</accession>
<proteinExistence type="predicted"/>
<comment type="caution">
    <text evidence="2">The sequence shown here is derived from an EMBL/GenBank/DDBJ whole genome shotgun (WGS) entry which is preliminary data.</text>
</comment>
<name>A0A2P6FAG3_9MOLU</name>
<dbReference type="OrthoDB" id="390229at2"/>
<dbReference type="EMBL" id="JTLV02000001">
    <property type="protein sequence ID" value="PQM30394.1"/>
    <property type="molecule type" value="Genomic_DNA"/>
</dbReference>
<sequence length="337" mass="39062">MYINPFERMKNLKLNTEETKPNNSKSNEQKMNSTQVVNEDAGMAVGLFKNSGHEIKKNINKEELGKIDGMVLSNYEIVRDLIKTFKEKNNEMQSFLTIVDNQHQDSMSEIVSSFFSMPLVNIDLLRIELYASPFLFLLKRIIKGLPKVSLEDKKVLWDRVKLFARTLRNNELSEQTNDSNSVVIINELEFDDPLEYIKKEFEDILRAYEIKDNIVIIFNNIDLVGYAKFKTVFSLVHAIFKGIIKFKFIVALNPVLIETYVTQVYGNNLTEQLIKHEISVFDKCYIIRDDQDDNSVEQAAPKVEEEALQPMQNFAPVEEEEDDETIGFDYWAMRGGK</sequence>
<gene>
    <name evidence="2" type="ORF">SMSRO_SF001560</name>
</gene>
<organism evidence="2 3">
    <name type="scientific">Spiroplasma poulsonii</name>
    <dbReference type="NCBI Taxonomy" id="2138"/>
    <lineage>
        <taxon>Bacteria</taxon>
        <taxon>Bacillati</taxon>
        <taxon>Mycoplasmatota</taxon>
        <taxon>Mollicutes</taxon>
        <taxon>Entomoplasmatales</taxon>
        <taxon>Spiroplasmataceae</taxon>
        <taxon>Spiroplasma</taxon>
    </lineage>
</organism>
<evidence type="ECO:0000313" key="2">
    <source>
        <dbReference type="EMBL" id="PQM30394.1"/>
    </source>
</evidence>
<protein>
    <submittedName>
        <fullName evidence="2">Uncharacterized protein</fullName>
    </submittedName>
</protein>
<feature type="compositionally biased region" description="Basic and acidic residues" evidence="1">
    <location>
        <begin position="10"/>
        <end position="20"/>
    </location>
</feature>
<feature type="compositionally biased region" description="Polar residues" evidence="1">
    <location>
        <begin position="21"/>
        <end position="31"/>
    </location>
</feature>
<evidence type="ECO:0000256" key="1">
    <source>
        <dbReference type="SAM" id="MobiDB-lite"/>
    </source>
</evidence>
<dbReference type="STRING" id="2138.SMSRO_v1c01510"/>
<dbReference type="Proteomes" id="UP000031565">
    <property type="component" value="Unassembled WGS sequence"/>
</dbReference>
<keyword evidence="3" id="KW-1185">Reference proteome</keyword>
<reference evidence="2 3" key="1">
    <citation type="journal article" date="2015" name="MBio">
        <title>Genome sequence of the Drosophila melanogaster male-killing Spiroplasma strain MSRO endosymbiont.</title>
        <authorList>
            <person name="Paredes J.C."/>
            <person name="Herren J.K."/>
            <person name="Schupfer F."/>
            <person name="Marin R."/>
            <person name="Claverol S."/>
            <person name="Kuo C.H."/>
            <person name="Lemaitre B."/>
            <person name="Beven L."/>
        </authorList>
    </citation>
    <scope>NUCLEOTIDE SEQUENCE [LARGE SCALE GENOMIC DNA]</scope>
    <source>
        <strain evidence="2 3">MSRO</strain>
    </source>
</reference>
<evidence type="ECO:0000313" key="3">
    <source>
        <dbReference type="Proteomes" id="UP000031565"/>
    </source>
</evidence>
<feature type="region of interest" description="Disordered" evidence="1">
    <location>
        <begin position="10"/>
        <end position="31"/>
    </location>
</feature>